<evidence type="ECO:0000313" key="3">
    <source>
        <dbReference type="Proteomes" id="UP000681414"/>
    </source>
</evidence>
<proteinExistence type="inferred from homology"/>
<dbReference type="PROSITE" id="PS01125">
    <property type="entry name" value="ROK"/>
    <property type="match status" value="1"/>
</dbReference>
<dbReference type="Pfam" id="PF00480">
    <property type="entry name" value="ROK"/>
    <property type="match status" value="1"/>
</dbReference>
<comment type="caution">
    <text evidence="2">The sequence shown here is derived from an EMBL/GenBank/DDBJ whole genome shotgun (WGS) entry which is preliminary data.</text>
</comment>
<dbReference type="PANTHER" id="PTHR18964">
    <property type="entry name" value="ROK (REPRESSOR, ORF, KINASE) FAMILY"/>
    <property type="match status" value="1"/>
</dbReference>
<sequence length="314" mass="33659">MNKAVLGVDVGGTNIQIGIVSETGTIVNSKKYRMNIDSQEKAITAIIESIDDFTQNADSLIAIGIGLVGHVNAEKGVWESAINIPISTPVPLANLLSEKMNMPVYLDNDVNAATLAEMNWGIGRQTTNFIYVNVGTGIGMGIVEKSELFRGSTNYAGEVGHMYIGQIKEGFGDGYLETICSGGGMIKQALEGLKMYPNSILSSYHQEGHLHSSTIFHAAENGDPLATIIADQAIEGLAIGMTNIVNLFNPEHLVFGGGMFNNKSLIENIRQYVNEHALPVARNSLKGITITNLNHNDVGLLGAASIAWLNQECL</sequence>
<keyword evidence="3" id="KW-1185">Reference proteome</keyword>
<accession>A0A942YGY0</accession>
<dbReference type="AlphaFoldDB" id="A0A942YGY0"/>
<name>A0A942YGY0_9BACI</name>
<protein>
    <submittedName>
        <fullName evidence="2">ROK family protein</fullName>
    </submittedName>
</protein>
<evidence type="ECO:0000313" key="2">
    <source>
        <dbReference type="EMBL" id="MBS4195992.1"/>
    </source>
</evidence>
<dbReference type="InterPro" id="IPR000600">
    <property type="entry name" value="ROK"/>
</dbReference>
<dbReference type="Gene3D" id="3.30.420.40">
    <property type="match status" value="2"/>
</dbReference>
<evidence type="ECO:0000256" key="1">
    <source>
        <dbReference type="ARBA" id="ARBA00006479"/>
    </source>
</evidence>
<dbReference type="InterPro" id="IPR049874">
    <property type="entry name" value="ROK_cs"/>
</dbReference>
<reference evidence="2 3" key="1">
    <citation type="submission" date="2021-05" db="EMBL/GenBank/DDBJ databases">
        <title>Novel Bacillus species.</title>
        <authorList>
            <person name="Liu G."/>
        </authorList>
    </citation>
    <scope>NUCLEOTIDE SEQUENCE [LARGE SCALE GENOMIC DNA]</scope>
    <source>
        <strain evidence="3">FJAT-49780</strain>
    </source>
</reference>
<dbReference type="EMBL" id="JAGYPG010000002">
    <property type="protein sequence ID" value="MBS4195992.1"/>
    <property type="molecule type" value="Genomic_DNA"/>
</dbReference>
<dbReference type="InterPro" id="IPR043129">
    <property type="entry name" value="ATPase_NBD"/>
</dbReference>
<organism evidence="2 3">
    <name type="scientific">Lederbergia citri</name>
    <dbReference type="NCBI Taxonomy" id="2833580"/>
    <lineage>
        <taxon>Bacteria</taxon>
        <taxon>Bacillati</taxon>
        <taxon>Bacillota</taxon>
        <taxon>Bacilli</taxon>
        <taxon>Bacillales</taxon>
        <taxon>Bacillaceae</taxon>
        <taxon>Lederbergia</taxon>
    </lineage>
</organism>
<comment type="similarity">
    <text evidence="1">Belongs to the ROK (NagC/XylR) family.</text>
</comment>
<dbReference type="Proteomes" id="UP000681414">
    <property type="component" value="Unassembled WGS sequence"/>
</dbReference>
<dbReference type="RefSeq" id="WP_213125159.1">
    <property type="nucleotide sequence ID" value="NZ_JAGYPG010000002.1"/>
</dbReference>
<gene>
    <name evidence="2" type="ORF">KHA97_13075</name>
</gene>
<dbReference type="PANTHER" id="PTHR18964:SF149">
    <property type="entry name" value="BIFUNCTIONAL UDP-N-ACETYLGLUCOSAMINE 2-EPIMERASE_N-ACETYLMANNOSAMINE KINASE"/>
    <property type="match status" value="1"/>
</dbReference>
<dbReference type="SUPFAM" id="SSF53067">
    <property type="entry name" value="Actin-like ATPase domain"/>
    <property type="match status" value="1"/>
</dbReference>
<dbReference type="CDD" id="cd23763">
    <property type="entry name" value="ASKHA_ATPase_ROK"/>
    <property type="match status" value="1"/>
</dbReference>